<dbReference type="InterPro" id="IPR032735">
    <property type="entry name" value="BROMI_M"/>
</dbReference>
<accession>A0AAD5T3P4</accession>
<dbReference type="Proteomes" id="UP001211907">
    <property type="component" value="Unassembled WGS sequence"/>
</dbReference>
<proteinExistence type="predicted"/>
<feature type="domain" description="BROMI middle region" evidence="1">
    <location>
        <begin position="460"/>
        <end position="639"/>
    </location>
</feature>
<dbReference type="Pfam" id="PF23440">
    <property type="entry name" value="BROMI_C"/>
    <property type="match status" value="1"/>
</dbReference>
<dbReference type="AlphaFoldDB" id="A0AAD5T3P4"/>
<evidence type="ECO:0000313" key="3">
    <source>
        <dbReference type="EMBL" id="KAJ3128808.1"/>
    </source>
</evidence>
<dbReference type="Pfam" id="PF14961">
    <property type="entry name" value="BROMI"/>
    <property type="match status" value="1"/>
</dbReference>
<name>A0AAD5T3P4_9FUNG</name>
<evidence type="ECO:0000313" key="4">
    <source>
        <dbReference type="Proteomes" id="UP001211907"/>
    </source>
</evidence>
<evidence type="ECO:0000259" key="1">
    <source>
        <dbReference type="Pfam" id="PF14961"/>
    </source>
</evidence>
<gene>
    <name evidence="3" type="ORF">HK100_008957</name>
</gene>
<protein>
    <submittedName>
        <fullName evidence="3">Uncharacterized protein</fullName>
    </submittedName>
</protein>
<evidence type="ECO:0000259" key="2">
    <source>
        <dbReference type="Pfam" id="PF23440"/>
    </source>
</evidence>
<dbReference type="InterPro" id="IPR055392">
    <property type="entry name" value="BROMI_C"/>
</dbReference>
<dbReference type="EMBL" id="JADGJH010000448">
    <property type="protein sequence ID" value="KAJ3128808.1"/>
    <property type="molecule type" value="Genomic_DNA"/>
</dbReference>
<keyword evidence="4" id="KW-1185">Reference proteome</keyword>
<sequence>MSSSEYQSLVFSVTQQVQMGVQQLQIANAFESQSNAQIQYNTAQNFSAHTMSRTSGAVADLVLMQDMMQLRVSCIGLHICARVFKSSPPPMTGEVFLVLIQHLIDIYDTGRNIPRYTDTGLDSSDCAVDLLLKKDQTNKKSKAKIFTPLHIIAILDPKCHWFEKWTLSSFGRGQSVVEIRTADLVTQLAEMFIEYLRNIPLSGERFPSRIVVVGGSGRGRAGTQEVVVMDYEFGFEDGENSGSGNGGKGLCKEKISTLDLEYAHFVQILIVLGKLVRSKAGRECFPVKISSCLKENWNELQLFDLFGEFIFSSNQWLTIPSDDGKGKLTFTVDSFTLVLVKLMCKCSRVGPSNINFNKSSTDFDTLHLSTVSFRILQNLTIDEERCENIFTSLYLMELMSPVSRILSGEIIKSTNECILLNVGKMLSHMASSTTARKLLLYDQIENGRKISSHLEIILNLLYRTCDGIQILHPYCLHLAISENLKNETWLKSSFSSNILSRNEWIHASIDNLLNFAGTPFGFALLTESGTLQKCIAHMFNRYQQRMQVSSSEKFGYGVLVSQIGVTRCGMKALIETGLVENAIKAVWELLEFDNVFDKQDIDIDDYHSRKIVNNLLKLLSSFSGLSEIITGDKIPGKNSLLYLIHKLVILDNFVKNGSLLHEECCRIGLRILSLLTSSLDSFILLESKFSFQTSLLKQQEEIRLDHECDEFIIDHNSLLRNKILVATYLMGGPNERHIPHETDFDSELPILFCQYPCPEVYSSYNDYHCSSPEFDSTKTQLFQIVSDNDRAKAALGIQQVKIQIISTISAGPLSITSIRLLITYMHEVLNLAVIDQNATVFGFQLKQESNIQNQPEFNDWTAKISKTNELGLSLVVRYIQYLLPEIDEQKTRKDLGELFRRLEYMSLKKFDSNSHQNFDGFVATIFILHECSLQSSLEFLNLIHQFSASSFIWPFRSQLEANHKHENHVPLLYSVMCFFVELILEQEHPNIFSAFTLSGCTSSQISYRWFREMLWNVIDFPQIAAYTFLSVTLGADWQIYFCIALLQHLESGIMSSTLPSLPRKHRLVVWSSGWAGFRLLQDVDTRKFDVTLVFL</sequence>
<reference evidence="3" key="1">
    <citation type="submission" date="2020-05" db="EMBL/GenBank/DDBJ databases">
        <title>Phylogenomic resolution of chytrid fungi.</title>
        <authorList>
            <person name="Stajich J.E."/>
            <person name="Amses K."/>
            <person name="Simmons R."/>
            <person name="Seto K."/>
            <person name="Myers J."/>
            <person name="Bonds A."/>
            <person name="Quandt C.A."/>
            <person name="Barry K."/>
            <person name="Liu P."/>
            <person name="Grigoriev I."/>
            <person name="Longcore J.E."/>
            <person name="James T.Y."/>
        </authorList>
    </citation>
    <scope>NUCLEOTIDE SEQUENCE</scope>
    <source>
        <strain evidence="3">JEL0513</strain>
    </source>
</reference>
<feature type="domain" description="BROMI C-terminal Rab TBC-like" evidence="2">
    <location>
        <begin position="676"/>
        <end position="1057"/>
    </location>
</feature>
<comment type="caution">
    <text evidence="3">The sequence shown here is derived from an EMBL/GenBank/DDBJ whole genome shotgun (WGS) entry which is preliminary data.</text>
</comment>
<organism evidence="3 4">
    <name type="scientific">Physocladia obscura</name>
    <dbReference type="NCBI Taxonomy" id="109957"/>
    <lineage>
        <taxon>Eukaryota</taxon>
        <taxon>Fungi</taxon>
        <taxon>Fungi incertae sedis</taxon>
        <taxon>Chytridiomycota</taxon>
        <taxon>Chytridiomycota incertae sedis</taxon>
        <taxon>Chytridiomycetes</taxon>
        <taxon>Chytridiales</taxon>
        <taxon>Chytriomycetaceae</taxon>
        <taxon>Physocladia</taxon>
    </lineage>
</organism>